<dbReference type="InterPro" id="IPR051162">
    <property type="entry name" value="T4SS_component"/>
</dbReference>
<dbReference type="PANTHER" id="PTHR30121">
    <property type="entry name" value="UNCHARACTERIZED PROTEIN YJGR-RELATED"/>
    <property type="match status" value="1"/>
</dbReference>
<dbReference type="AlphaFoldDB" id="A0A5P3MPF3"/>
<dbReference type="InterPro" id="IPR003593">
    <property type="entry name" value="AAA+_ATPase"/>
</dbReference>
<feature type="domain" description="AAA+ ATPase" evidence="2">
    <location>
        <begin position="21"/>
        <end position="327"/>
    </location>
</feature>
<evidence type="ECO:0000259" key="2">
    <source>
        <dbReference type="SMART" id="SM00382"/>
    </source>
</evidence>
<gene>
    <name evidence="3" type="ORF">D0T90_01925</name>
</gene>
<reference evidence="3 4" key="1">
    <citation type="submission" date="2018-08" db="EMBL/GenBank/DDBJ databases">
        <title>Neisseria animalis ATCC 49930 complete genome.</title>
        <authorList>
            <person name="Veseli I.A."/>
            <person name="Mascarenhas dos Santos A.C."/>
            <person name="Buttler R."/>
            <person name="Pombert J.-F."/>
        </authorList>
    </citation>
    <scope>NUCLEOTIDE SEQUENCE [LARGE SCALE GENOMIC DNA]</scope>
    <source>
        <strain evidence="3 4">ATCC 49930</strain>
    </source>
</reference>
<accession>A0A5P3MPF3</accession>
<organism evidence="3 4">
    <name type="scientific">Neisseria animalis</name>
    <dbReference type="NCBI Taxonomy" id="492"/>
    <lineage>
        <taxon>Bacteria</taxon>
        <taxon>Pseudomonadati</taxon>
        <taxon>Pseudomonadota</taxon>
        <taxon>Betaproteobacteria</taxon>
        <taxon>Neisseriales</taxon>
        <taxon>Neisseriaceae</taxon>
        <taxon>Neisseria</taxon>
    </lineage>
</organism>
<dbReference type="Gene3D" id="3.40.50.300">
    <property type="entry name" value="P-loop containing nucleotide triphosphate hydrolases"/>
    <property type="match status" value="2"/>
</dbReference>
<dbReference type="OrthoDB" id="9758751at2"/>
<dbReference type="Proteomes" id="UP000325536">
    <property type="component" value="Chromosome"/>
</dbReference>
<evidence type="ECO:0000256" key="1">
    <source>
        <dbReference type="SAM" id="Coils"/>
    </source>
</evidence>
<keyword evidence="1" id="KW-0175">Coiled coil</keyword>
<evidence type="ECO:0000313" key="3">
    <source>
        <dbReference type="EMBL" id="QEY23413.1"/>
    </source>
</evidence>
<protein>
    <submittedName>
        <fullName evidence="3">DUF853 family protein</fullName>
    </submittedName>
</protein>
<evidence type="ECO:0000313" key="4">
    <source>
        <dbReference type="Proteomes" id="UP000325536"/>
    </source>
</evidence>
<dbReference type="Pfam" id="PF05872">
    <property type="entry name" value="HerA_C"/>
    <property type="match status" value="1"/>
</dbReference>
<dbReference type="SMART" id="SM00382">
    <property type="entry name" value="AAA"/>
    <property type="match status" value="1"/>
</dbReference>
<sequence length="509" mass="55351">MTTFPIARSGDNTLEIQGKMANRHGLIAGATGTGKTVTLRRMAEAFSNEGVPVFLVDVKGDLSGITEAGSDSGKVGERIAEFNLGGGWLQNFPVRFWDVFGETGIPVRVTVSEMGPMLLARLMNLNDTQEGLLNLVFKVADDNGWHILDLKDLRSMLQHVSEHAAEYRTRYGNVSAASVGAIQRQLLTLENEGAEQFFGEPALNLEDWMQTENGKGIINILNSEKLMRSPRMYSAFLLWMLAELFEMLPEVGDMDKPKFVMFFDEAHLMFDNAANALVEQVEQVVRLIRSKGVGVYFVTQNPLDLPDTILGQLGNRVQHALRAFTPRDQKAVRAAAETFRSNPAINVAEAIGELGVGEALVSFLDEKGMPAPVERALVLPPQSALTPLSAEARNARFQSDSLYPAYKDMVDNYSAFEALIEANAQAAAEKEAEAAAKEQAKAEKAAAKEAEKAEPGLLDGFLGGLTGGRKKSGQGLGYNVADSIGSQINRQVTNAISRSVMGIIKNMLK</sequence>
<dbReference type="EMBL" id="CP031699">
    <property type="protein sequence ID" value="QEY23413.1"/>
    <property type="molecule type" value="Genomic_DNA"/>
</dbReference>
<dbReference type="SUPFAM" id="SSF52540">
    <property type="entry name" value="P-loop containing nucleoside triphosphate hydrolases"/>
    <property type="match status" value="1"/>
</dbReference>
<name>A0A5P3MPF3_NEIAN</name>
<proteinExistence type="predicted"/>
<dbReference type="KEGG" id="naq:D0T90_01925"/>
<dbReference type="RefSeq" id="WP_123794582.1">
    <property type="nucleotide sequence ID" value="NZ_CP031699.1"/>
</dbReference>
<feature type="coiled-coil region" evidence="1">
    <location>
        <begin position="419"/>
        <end position="453"/>
    </location>
</feature>
<dbReference type="InterPro" id="IPR027417">
    <property type="entry name" value="P-loop_NTPase"/>
</dbReference>
<dbReference type="PANTHER" id="PTHR30121:SF6">
    <property type="entry name" value="SLR6007 PROTEIN"/>
    <property type="match status" value="1"/>
</dbReference>
<dbReference type="InterPro" id="IPR033186">
    <property type="entry name" value="HerA_C"/>
</dbReference>
<keyword evidence="4" id="KW-1185">Reference proteome</keyword>